<reference evidence="3" key="1">
    <citation type="submission" date="2022-11" db="UniProtKB">
        <authorList>
            <consortium name="WormBaseParasite"/>
        </authorList>
    </citation>
    <scope>IDENTIFICATION</scope>
</reference>
<evidence type="ECO:0000256" key="1">
    <source>
        <dbReference type="SAM" id="MobiDB-lite"/>
    </source>
</evidence>
<dbReference type="WBParaSite" id="jg18777.1">
    <property type="protein sequence ID" value="jg18777.1"/>
    <property type="gene ID" value="jg18777"/>
</dbReference>
<keyword evidence="2" id="KW-1185">Reference proteome</keyword>
<feature type="region of interest" description="Disordered" evidence="1">
    <location>
        <begin position="350"/>
        <end position="374"/>
    </location>
</feature>
<feature type="region of interest" description="Disordered" evidence="1">
    <location>
        <begin position="256"/>
        <end position="294"/>
    </location>
</feature>
<name>A0A915DEM4_9BILA</name>
<evidence type="ECO:0000313" key="2">
    <source>
        <dbReference type="Proteomes" id="UP000887574"/>
    </source>
</evidence>
<evidence type="ECO:0000313" key="3">
    <source>
        <dbReference type="WBParaSite" id="jg18777.1"/>
    </source>
</evidence>
<sequence length="382" mass="42508">MAPLSRLLIARSALPQIKQVCFSSSGGAEFSDNPKAETGRLMKKNGEVLRLWRNIWYIGAIPCLLATAWSTAGRVRNTSRTSFLPSEQVLFCGVMVTTATSTIPKLIGEKDENQCIDCVKMTGSPVCKDLGNGTMQCNICSLVVKAKVWTAHQGLAKENSSSNALPSVKASFKRKLAEDAEARLDVKRFEMISRASNSRSAIPPNSSSFNAETPWQAAQRAAAVVAEAKPVIFSKVEGVPLGFFDADRVQNNEQKISNKHPHHDSSKFLSASKESPVVDIEGTEEEKEDEEAEKSTFLKHDIEFIDEQIEAWKRVSRLEKLKEEVTARLIEKNGQEATLYSCSMPVRFNQYPDMQEDDSEGSDENEGSKYGQDIDWRIRDFM</sequence>
<dbReference type="Proteomes" id="UP000887574">
    <property type="component" value="Unplaced"/>
</dbReference>
<feature type="compositionally biased region" description="Acidic residues" evidence="1">
    <location>
        <begin position="354"/>
        <end position="365"/>
    </location>
</feature>
<proteinExistence type="predicted"/>
<protein>
    <submittedName>
        <fullName evidence="3">Uncharacterized protein</fullName>
    </submittedName>
</protein>
<accession>A0A915DEM4</accession>
<dbReference type="AlphaFoldDB" id="A0A915DEM4"/>
<feature type="compositionally biased region" description="Acidic residues" evidence="1">
    <location>
        <begin position="281"/>
        <end position="292"/>
    </location>
</feature>
<organism evidence="2 3">
    <name type="scientific">Ditylenchus dipsaci</name>
    <dbReference type="NCBI Taxonomy" id="166011"/>
    <lineage>
        <taxon>Eukaryota</taxon>
        <taxon>Metazoa</taxon>
        <taxon>Ecdysozoa</taxon>
        <taxon>Nematoda</taxon>
        <taxon>Chromadorea</taxon>
        <taxon>Rhabditida</taxon>
        <taxon>Tylenchina</taxon>
        <taxon>Tylenchomorpha</taxon>
        <taxon>Sphaerularioidea</taxon>
        <taxon>Anguinidae</taxon>
        <taxon>Anguininae</taxon>
        <taxon>Ditylenchus</taxon>
    </lineage>
</organism>